<dbReference type="SMART" id="SM00202">
    <property type="entry name" value="SR"/>
    <property type="match status" value="1"/>
</dbReference>
<keyword evidence="7" id="KW-1185">Reference proteome</keyword>
<feature type="domain" description="SRCR" evidence="3">
    <location>
        <begin position="151"/>
        <end position="279"/>
    </location>
</feature>
<feature type="region of interest" description="Disordered" evidence="2">
    <location>
        <begin position="41"/>
        <end position="148"/>
    </location>
</feature>
<protein>
    <recommendedName>
        <fullName evidence="3">SRCR domain-containing protein</fullName>
    </recommendedName>
</protein>
<dbReference type="OrthoDB" id="545887at2759"/>
<dbReference type="EMBL" id="BNCQ01000011">
    <property type="protein sequence ID" value="GIM02443.1"/>
    <property type="molecule type" value="Genomic_DNA"/>
</dbReference>
<evidence type="ECO:0000259" key="3">
    <source>
        <dbReference type="PROSITE" id="PS50287"/>
    </source>
</evidence>
<accession>A0A8J4G935</accession>
<dbReference type="Gene3D" id="3.10.250.10">
    <property type="entry name" value="SRCR-like domain"/>
    <property type="match status" value="1"/>
</dbReference>
<dbReference type="SUPFAM" id="SSF56487">
    <property type="entry name" value="SRCR-like"/>
    <property type="match status" value="1"/>
</dbReference>
<dbReference type="EMBL" id="BNCP01000069">
    <property type="protein sequence ID" value="GIL91831.1"/>
    <property type="molecule type" value="Genomic_DNA"/>
</dbReference>
<organism evidence="5 6">
    <name type="scientific">Volvox reticuliferus</name>
    <dbReference type="NCBI Taxonomy" id="1737510"/>
    <lineage>
        <taxon>Eukaryota</taxon>
        <taxon>Viridiplantae</taxon>
        <taxon>Chlorophyta</taxon>
        <taxon>core chlorophytes</taxon>
        <taxon>Chlorophyceae</taxon>
        <taxon>CS clade</taxon>
        <taxon>Chlamydomonadales</taxon>
        <taxon>Volvocaceae</taxon>
        <taxon>Volvox</taxon>
    </lineage>
</organism>
<dbReference type="Proteomes" id="UP000722791">
    <property type="component" value="Unassembled WGS sequence"/>
</dbReference>
<dbReference type="PROSITE" id="PS50287">
    <property type="entry name" value="SRCR_2"/>
    <property type="match status" value="1"/>
</dbReference>
<proteinExistence type="predicted"/>
<comment type="caution">
    <text evidence="5">The sequence shown here is derived from an EMBL/GenBank/DDBJ whole genome shotgun (WGS) entry which is preliminary data.</text>
</comment>
<evidence type="ECO:0000313" key="6">
    <source>
        <dbReference type="Proteomes" id="UP000722791"/>
    </source>
</evidence>
<dbReference type="Proteomes" id="UP000747110">
    <property type="component" value="Unassembled WGS sequence"/>
</dbReference>
<evidence type="ECO:0000313" key="4">
    <source>
        <dbReference type="EMBL" id="GIL91831.1"/>
    </source>
</evidence>
<feature type="region of interest" description="Disordered" evidence="2">
    <location>
        <begin position="285"/>
        <end position="305"/>
    </location>
</feature>
<dbReference type="InterPro" id="IPR036772">
    <property type="entry name" value="SRCR-like_dom_sf"/>
</dbReference>
<gene>
    <name evidence="4" type="ORF">Vretifemale_19414</name>
    <name evidence="5" type="ORF">Vretimale_7302</name>
</gene>
<dbReference type="AlphaFoldDB" id="A0A8J4G935"/>
<name>A0A8J4G935_9CHLO</name>
<feature type="compositionally biased region" description="Pro residues" evidence="2">
    <location>
        <begin position="44"/>
        <end position="143"/>
    </location>
</feature>
<sequence length="450" mass="48688">MAAQLTIRRRERIMPIMSSQLLVLTVATIITVLGFGLTTTMGASPPPPSPKRPQPPVKSPTPPPPVKLSPSPKPPPPVKLSPSPQPPPPVKLSPSPKPPPPVKLSPSPQPPPPVKLSPPPKLSSPPKSPPPSRYPRPPPPPPSLSSFNDTLRLVRGSELKGRLEVKVGSAGPSAVPREDEWVTLCDDGSFTTYEAMLICQKCGFLYGRPYYASGVNSFGADEVDRPRTMGNIICYGDGQSVPTDLHPIGSLSFFNEYEMQCYVYESTCPNQVLVGLECSNNPFPTASPPPPVPPRPPPPPFPPPSMQNDIKLIFVEDGRPFIYRVELRVNSSSDGHTGPSVWAPVCAPSSDDVYGNSMYEASFATTMCKQADGFRKDPSVFSVHGELVKYALPTGFSSSLGGFDPAQYTRWVTVVGNFDAYTVQGMTLQVSNKTCTSGFILGLQCFWYYL</sequence>
<dbReference type="PRINTS" id="PR01217">
    <property type="entry name" value="PRICHEXTENSN"/>
</dbReference>
<dbReference type="GO" id="GO:0016020">
    <property type="term" value="C:membrane"/>
    <property type="evidence" value="ECO:0007669"/>
    <property type="project" value="InterPro"/>
</dbReference>
<evidence type="ECO:0000313" key="5">
    <source>
        <dbReference type="EMBL" id="GIM02443.1"/>
    </source>
</evidence>
<evidence type="ECO:0000313" key="7">
    <source>
        <dbReference type="Proteomes" id="UP000747110"/>
    </source>
</evidence>
<evidence type="ECO:0000256" key="1">
    <source>
        <dbReference type="ARBA" id="ARBA00023157"/>
    </source>
</evidence>
<reference evidence="5" key="1">
    <citation type="journal article" date="2021" name="Proc. Natl. Acad. Sci. U.S.A.">
        <title>Three genomes in the algal genus Volvox reveal the fate of a haploid sex-determining region after a transition to homothallism.</title>
        <authorList>
            <person name="Yamamoto K."/>
            <person name="Hamaji T."/>
            <person name="Kawai-Toyooka H."/>
            <person name="Matsuzaki R."/>
            <person name="Takahashi F."/>
            <person name="Nishimura Y."/>
            <person name="Kawachi M."/>
            <person name="Noguchi H."/>
            <person name="Minakuchi Y."/>
            <person name="Umen J.G."/>
            <person name="Toyoda A."/>
            <person name="Nozaki H."/>
        </authorList>
    </citation>
    <scope>NUCLEOTIDE SEQUENCE</scope>
    <source>
        <strain evidence="5">NIES-3785</strain>
        <strain evidence="4">NIES-3786</strain>
    </source>
</reference>
<keyword evidence="1" id="KW-1015">Disulfide bond</keyword>
<evidence type="ECO:0000256" key="2">
    <source>
        <dbReference type="SAM" id="MobiDB-lite"/>
    </source>
</evidence>
<dbReference type="InterPro" id="IPR001190">
    <property type="entry name" value="SRCR"/>
</dbReference>